<dbReference type="CDD" id="cd05233">
    <property type="entry name" value="SDR_c"/>
    <property type="match status" value="1"/>
</dbReference>
<evidence type="ECO:0000256" key="2">
    <source>
        <dbReference type="ARBA" id="ARBA00023002"/>
    </source>
</evidence>
<dbReference type="GO" id="GO:0016616">
    <property type="term" value="F:oxidoreductase activity, acting on the CH-OH group of donors, NAD or NADP as acceptor"/>
    <property type="evidence" value="ECO:0007669"/>
    <property type="project" value="TreeGrafter"/>
</dbReference>
<protein>
    <submittedName>
        <fullName evidence="4">SDR family oxidoreductase</fullName>
    </submittedName>
</protein>
<accession>A0A554RWF1</accession>
<dbReference type="InterPro" id="IPR036291">
    <property type="entry name" value="NAD(P)-bd_dom_sf"/>
</dbReference>
<dbReference type="SUPFAM" id="SSF51735">
    <property type="entry name" value="NAD(P)-binding Rossmann-fold domains"/>
    <property type="match status" value="1"/>
</dbReference>
<dbReference type="OrthoDB" id="9775296at2"/>
<dbReference type="PRINTS" id="PR00081">
    <property type="entry name" value="GDHRDH"/>
</dbReference>
<comment type="similarity">
    <text evidence="1">Belongs to the short-chain dehydrogenases/reductases (SDR) family.</text>
</comment>
<reference evidence="4 5" key="1">
    <citation type="submission" date="2019-07" db="EMBL/GenBank/DDBJ databases">
        <authorList>
            <person name="Zhao L.H."/>
        </authorList>
    </citation>
    <scope>NUCLEOTIDE SEQUENCE [LARGE SCALE GENOMIC DNA]</scope>
    <source>
        <strain evidence="4 5">Co35</strain>
    </source>
</reference>
<organism evidence="4 5">
    <name type="scientific">Aeromicrobium piscarium</name>
    <dbReference type="NCBI Taxonomy" id="2590901"/>
    <lineage>
        <taxon>Bacteria</taxon>
        <taxon>Bacillati</taxon>
        <taxon>Actinomycetota</taxon>
        <taxon>Actinomycetes</taxon>
        <taxon>Propionibacteriales</taxon>
        <taxon>Nocardioidaceae</taxon>
        <taxon>Aeromicrobium</taxon>
    </lineage>
</organism>
<sequence length="249" mass="25412">MSQRSVVVTGAARGIGRAIARRLHHDGWIVVGLEREPDDAMRDVCADVVTGDSADVDAHRAAAAVAMALAPLGGWVNNAGITRLTPLHDLDDELVRSVVEVNGLGYIWGCSAAVGAFLDQGTPGAIVNVGSIHGRASHVDHAAYEFTKGGVDALTRSIAVSYGARGIRANAVAPGAVRTPHLEASLAAQPDPAAAERGLAGGSPAGRLAEPEEVAAVVAFLLSDDGSFVSGESVAVDGGWSARFSTHAD</sequence>
<dbReference type="EMBL" id="VLNT01000014">
    <property type="protein sequence ID" value="TSD58420.1"/>
    <property type="molecule type" value="Genomic_DNA"/>
</dbReference>
<dbReference type="PRINTS" id="PR00080">
    <property type="entry name" value="SDRFAMILY"/>
</dbReference>
<evidence type="ECO:0000256" key="3">
    <source>
        <dbReference type="SAM" id="MobiDB-lite"/>
    </source>
</evidence>
<dbReference type="GO" id="GO:0030497">
    <property type="term" value="P:fatty acid elongation"/>
    <property type="evidence" value="ECO:0007669"/>
    <property type="project" value="TreeGrafter"/>
</dbReference>
<dbReference type="FunFam" id="3.40.50.720:FF:000084">
    <property type="entry name" value="Short-chain dehydrogenase reductase"/>
    <property type="match status" value="1"/>
</dbReference>
<gene>
    <name evidence="4" type="ORF">FNM00_14575</name>
</gene>
<keyword evidence="2" id="KW-0560">Oxidoreductase</keyword>
<dbReference type="Gene3D" id="3.40.50.720">
    <property type="entry name" value="NAD(P)-binding Rossmann-like Domain"/>
    <property type="match status" value="1"/>
</dbReference>
<dbReference type="PANTHER" id="PTHR42760">
    <property type="entry name" value="SHORT-CHAIN DEHYDROGENASES/REDUCTASES FAMILY MEMBER"/>
    <property type="match status" value="1"/>
</dbReference>
<dbReference type="PANTHER" id="PTHR42760:SF123">
    <property type="entry name" value="OXIDOREDUCTASE"/>
    <property type="match status" value="1"/>
</dbReference>
<evidence type="ECO:0000313" key="5">
    <source>
        <dbReference type="Proteomes" id="UP000316988"/>
    </source>
</evidence>
<dbReference type="Pfam" id="PF13561">
    <property type="entry name" value="adh_short_C2"/>
    <property type="match status" value="1"/>
</dbReference>
<evidence type="ECO:0000256" key="1">
    <source>
        <dbReference type="ARBA" id="ARBA00006484"/>
    </source>
</evidence>
<proteinExistence type="inferred from homology"/>
<dbReference type="Proteomes" id="UP000316988">
    <property type="component" value="Unassembled WGS sequence"/>
</dbReference>
<name>A0A554RWF1_9ACTN</name>
<comment type="caution">
    <text evidence="4">The sequence shown here is derived from an EMBL/GenBank/DDBJ whole genome shotgun (WGS) entry which is preliminary data.</text>
</comment>
<feature type="region of interest" description="Disordered" evidence="3">
    <location>
        <begin position="187"/>
        <end position="206"/>
    </location>
</feature>
<dbReference type="AlphaFoldDB" id="A0A554RWF1"/>
<evidence type="ECO:0000313" key="4">
    <source>
        <dbReference type="EMBL" id="TSD58420.1"/>
    </source>
</evidence>
<keyword evidence="5" id="KW-1185">Reference proteome</keyword>
<dbReference type="InterPro" id="IPR002347">
    <property type="entry name" value="SDR_fam"/>
</dbReference>
<dbReference type="RefSeq" id="WP_143914281.1">
    <property type="nucleotide sequence ID" value="NZ_VLNT01000014.1"/>
</dbReference>